<dbReference type="EMBL" id="BFEA01000020">
    <property type="protein sequence ID" value="GBG61500.1"/>
    <property type="molecule type" value="Genomic_DNA"/>
</dbReference>
<accession>A0A388JUP7</accession>
<comment type="caution">
    <text evidence="2">The sequence shown here is derived from an EMBL/GenBank/DDBJ whole genome shotgun (WGS) entry which is preliminary data.</text>
</comment>
<keyword evidence="1" id="KW-0732">Signal</keyword>
<evidence type="ECO:0000313" key="2">
    <source>
        <dbReference type="EMBL" id="GBG61500.1"/>
    </source>
</evidence>
<proteinExistence type="predicted"/>
<name>A0A388JUP7_CHABU</name>
<protein>
    <recommendedName>
        <fullName evidence="4">Lipoxygenase domain-containing protein</fullName>
    </recommendedName>
</protein>
<feature type="signal peptide" evidence="1">
    <location>
        <begin position="1"/>
        <end position="27"/>
    </location>
</feature>
<gene>
    <name evidence="2" type="ORF">CBR_g21843</name>
</gene>
<dbReference type="OrthoDB" id="1847654at2759"/>
<reference evidence="2 3" key="1">
    <citation type="journal article" date="2018" name="Cell">
        <title>The Chara Genome: Secondary Complexity and Implications for Plant Terrestrialization.</title>
        <authorList>
            <person name="Nishiyama T."/>
            <person name="Sakayama H."/>
            <person name="Vries J.D."/>
            <person name="Buschmann H."/>
            <person name="Saint-Marcoux D."/>
            <person name="Ullrich K.K."/>
            <person name="Haas F.B."/>
            <person name="Vanderstraeten L."/>
            <person name="Becker D."/>
            <person name="Lang D."/>
            <person name="Vosolsobe S."/>
            <person name="Rombauts S."/>
            <person name="Wilhelmsson P.K.I."/>
            <person name="Janitza P."/>
            <person name="Kern R."/>
            <person name="Heyl A."/>
            <person name="Rumpler F."/>
            <person name="Villalobos L.I.A.C."/>
            <person name="Clay J.M."/>
            <person name="Skokan R."/>
            <person name="Toyoda A."/>
            <person name="Suzuki Y."/>
            <person name="Kagoshima H."/>
            <person name="Schijlen E."/>
            <person name="Tajeshwar N."/>
            <person name="Catarino B."/>
            <person name="Hetherington A.J."/>
            <person name="Saltykova A."/>
            <person name="Bonnot C."/>
            <person name="Breuninger H."/>
            <person name="Symeonidi A."/>
            <person name="Radhakrishnan G.V."/>
            <person name="Van Nieuwerburgh F."/>
            <person name="Deforce D."/>
            <person name="Chang C."/>
            <person name="Karol K.G."/>
            <person name="Hedrich R."/>
            <person name="Ulvskov P."/>
            <person name="Glockner G."/>
            <person name="Delwiche C.F."/>
            <person name="Petrasek J."/>
            <person name="Van de Peer Y."/>
            <person name="Friml J."/>
            <person name="Beilby M."/>
            <person name="Dolan L."/>
            <person name="Kohara Y."/>
            <person name="Sugano S."/>
            <person name="Fujiyama A."/>
            <person name="Delaux P.-M."/>
            <person name="Quint M."/>
            <person name="TheiBen G."/>
            <person name="Hagemann M."/>
            <person name="Harholt J."/>
            <person name="Dunand C."/>
            <person name="Zachgo S."/>
            <person name="Langdale J."/>
            <person name="Maumus F."/>
            <person name="Straeten D.V.D."/>
            <person name="Gould S.B."/>
            <person name="Rensing S.A."/>
        </authorList>
    </citation>
    <scope>NUCLEOTIDE SEQUENCE [LARGE SCALE GENOMIC DNA]</scope>
    <source>
        <strain evidence="2 3">S276</strain>
    </source>
</reference>
<dbReference type="Proteomes" id="UP000265515">
    <property type="component" value="Unassembled WGS sequence"/>
</dbReference>
<dbReference type="PANTHER" id="PTHR31354:SF2">
    <property type="entry name" value="OS01G0793500 PROTEIN"/>
    <property type="match status" value="1"/>
</dbReference>
<keyword evidence="3" id="KW-1185">Reference proteome</keyword>
<evidence type="ECO:0000313" key="3">
    <source>
        <dbReference type="Proteomes" id="UP000265515"/>
    </source>
</evidence>
<dbReference type="OMA" id="PKYFRPQ"/>
<dbReference type="AlphaFoldDB" id="A0A388JUP7"/>
<sequence length="546" mass="62660">MWRPGSCGLRYLSCSFWILLIILSVQELPVFCISQYSPSLFAYDDEYSALHANMGRIIRVLTKSQLRFSGGENLLESAEDILPKYMGSLIPGKELSWNGTCFHETKASINLTLNGDNNQTDGAVVSVETDSPHSWTCLDLYVFCTPYRITWDFYFLSRHHTLTIKHFFDGELYHIKRKGVQVFLMPAGMIGTLHALWDVFPLFSNTAFGERRNVQFIERHMNTKFQLRDKPWAVTVNEDEISTGTFIVLSKLKGRWGGFETLEKWVTGSFAGHTALCVRDPEGHLWVAEGGVENEKGEEVIGRKRWEEWLDYQVHDSSDPHITLLPLHSSLQAKFDGKKAWQYVCEMDGKPYGYHNMIFSWVDVVSDNYPPPVDAHVVASIMSIWTRMQPDYAANLWVEALNKRLRTTDLDVPEIMRECSKRGITFAQLLTIPERDDWEYSDGKSVTCNVLVMQAYMAAGLFGNLTGKFQATEFTVRDVYMLKIFNDDEKLLPEWCHRAAEVPMPYCQILGRYRMFLPAYNSVPPYENMNERCPSLPPAYQRPAGC</sequence>
<feature type="chain" id="PRO_5017226136" description="Lipoxygenase domain-containing protein" evidence="1">
    <location>
        <begin position="28"/>
        <end position="546"/>
    </location>
</feature>
<evidence type="ECO:0008006" key="4">
    <source>
        <dbReference type="Google" id="ProtNLM"/>
    </source>
</evidence>
<organism evidence="2 3">
    <name type="scientific">Chara braunii</name>
    <name type="common">Braun's stonewort</name>
    <dbReference type="NCBI Taxonomy" id="69332"/>
    <lineage>
        <taxon>Eukaryota</taxon>
        <taxon>Viridiplantae</taxon>
        <taxon>Streptophyta</taxon>
        <taxon>Charophyceae</taxon>
        <taxon>Charales</taxon>
        <taxon>Characeae</taxon>
        <taxon>Chara</taxon>
    </lineage>
</organism>
<dbReference type="STRING" id="69332.A0A388JUP7"/>
<dbReference type="PANTHER" id="PTHR31354">
    <property type="entry name" value="OS01G0793500 PROTEIN"/>
    <property type="match status" value="1"/>
</dbReference>
<dbReference type="Gramene" id="GBG61500">
    <property type="protein sequence ID" value="GBG61500"/>
    <property type="gene ID" value="CBR_g21843"/>
</dbReference>
<evidence type="ECO:0000256" key="1">
    <source>
        <dbReference type="SAM" id="SignalP"/>
    </source>
</evidence>